<dbReference type="InterPro" id="IPR032694">
    <property type="entry name" value="CopC/D"/>
</dbReference>
<feature type="transmembrane region" description="Helical" evidence="6">
    <location>
        <begin position="206"/>
        <end position="231"/>
    </location>
</feature>
<feature type="transmembrane region" description="Helical" evidence="6">
    <location>
        <begin position="525"/>
        <end position="548"/>
    </location>
</feature>
<evidence type="ECO:0000313" key="9">
    <source>
        <dbReference type="Proteomes" id="UP000722989"/>
    </source>
</evidence>
<dbReference type="PROSITE" id="PS51318">
    <property type="entry name" value="TAT"/>
    <property type="match status" value="1"/>
</dbReference>
<dbReference type="Pfam" id="PF09678">
    <property type="entry name" value="Caa3_CtaG"/>
    <property type="match status" value="1"/>
</dbReference>
<evidence type="ECO:0000256" key="3">
    <source>
        <dbReference type="ARBA" id="ARBA00022692"/>
    </source>
</evidence>
<feature type="transmembrane region" description="Helical" evidence="6">
    <location>
        <begin position="177"/>
        <end position="194"/>
    </location>
</feature>
<feature type="transmembrane region" description="Helical" evidence="6">
    <location>
        <begin position="493"/>
        <end position="513"/>
    </location>
</feature>
<keyword evidence="5 6" id="KW-0472">Membrane</keyword>
<dbReference type="InterPro" id="IPR008457">
    <property type="entry name" value="Cu-R_CopD_dom"/>
</dbReference>
<dbReference type="Proteomes" id="UP000722989">
    <property type="component" value="Unassembled WGS sequence"/>
</dbReference>
<protein>
    <submittedName>
        <fullName evidence="8">Bifunctional copper resistance protein CopD/cytochrome c oxidase assembly protein</fullName>
    </submittedName>
</protein>
<dbReference type="PANTHER" id="PTHR34820:SF4">
    <property type="entry name" value="INNER MEMBRANE PROTEIN YEBZ"/>
    <property type="match status" value="1"/>
</dbReference>
<dbReference type="InterPro" id="IPR019108">
    <property type="entry name" value="Caa3_assmbl_CtaG-rel"/>
</dbReference>
<feature type="transmembrane region" description="Helical" evidence="6">
    <location>
        <begin position="445"/>
        <end position="467"/>
    </location>
</feature>
<feature type="transmembrane region" description="Helical" evidence="6">
    <location>
        <begin position="560"/>
        <end position="590"/>
    </location>
</feature>
<feature type="transmembrane region" description="Helical" evidence="6">
    <location>
        <begin position="243"/>
        <end position="265"/>
    </location>
</feature>
<dbReference type="InterPro" id="IPR006311">
    <property type="entry name" value="TAT_signal"/>
</dbReference>
<sequence length="676" mass="70793">MSAPSTPTSAPVSAQPGRRRALAALVAAAAGLIVLVVALRAGGAVASPLSGLPDAGAGTRWGLPVARLLVDALGTLTVGLAMTAAFLLPGDGRLLSAAGYRLLRRAALGAGCWAVATVALLVLTLSDLLGTPLPQAASMAGLASFVTSVSNGRAYALEAVLALVVAAAGARTLRRNTAAWITVAATVAVMLPAFTGHAAGAGNHQIAVTALAMHVVAAALWAGGLAALLALRRTDVLAGAAARYSRLALGCFVVVAYSGVANAYVRLGTLDQLWRSAYGWLIVGKTLALLVLGGFGALHRARTLPALAARRPGAFRRFAGAEAAVFAATFGLAVALSRSPTPVPTNPPNPDPTTDLLGFAMPPAPTVARMVTEVVPDLFFLTVVVVAAGAYLAGVWRLRRRGDAWPVERTVCWLAGLAVLGAVTLLGFGKYAYVLFSVHMAQHMTLAMVVPVLLVLGAPATLALRALRPSPDPTVRGPREWLLLALHSRVTRLLTHPVVALALVVASLYGLYFSNLFEVLMRTHLGHLAMLTHFVVSGYLFFWVVVGVDPGRRQLPHPVLILVHFASMTFHAFFGMALMLQTSLFAAGWFGALHPAWRASLTADQRLAAGIAWSFGEIPAGAVMVILVVQWIRADEREQRRLDRAAARAEAEGTEDDLARYNAFLKAANAPDAQPR</sequence>
<evidence type="ECO:0000256" key="2">
    <source>
        <dbReference type="ARBA" id="ARBA00022475"/>
    </source>
</evidence>
<comment type="caution">
    <text evidence="8">The sequence shown here is derived from an EMBL/GenBank/DDBJ whole genome shotgun (WGS) entry which is preliminary data.</text>
</comment>
<feature type="transmembrane region" description="Helical" evidence="6">
    <location>
        <begin position="277"/>
        <end position="298"/>
    </location>
</feature>
<dbReference type="EMBL" id="JAATVY010000018">
    <property type="protein sequence ID" value="NJC72460.1"/>
    <property type="molecule type" value="Genomic_DNA"/>
</dbReference>
<feature type="domain" description="Copper resistance protein D" evidence="7">
    <location>
        <begin position="240"/>
        <end position="336"/>
    </location>
</feature>
<accession>A0ABX0Y4I3</accession>
<dbReference type="RefSeq" id="WP_167927362.1">
    <property type="nucleotide sequence ID" value="NZ_JAATVY010000018.1"/>
</dbReference>
<dbReference type="PANTHER" id="PTHR34820">
    <property type="entry name" value="INNER MEMBRANE PROTEIN YEBZ"/>
    <property type="match status" value="1"/>
</dbReference>
<evidence type="ECO:0000256" key="4">
    <source>
        <dbReference type="ARBA" id="ARBA00022989"/>
    </source>
</evidence>
<feature type="transmembrane region" description="Helical" evidence="6">
    <location>
        <begin position="410"/>
        <end position="433"/>
    </location>
</feature>
<feature type="transmembrane region" description="Helical" evidence="6">
    <location>
        <begin position="102"/>
        <end position="125"/>
    </location>
</feature>
<keyword evidence="3 6" id="KW-0812">Transmembrane</keyword>
<keyword evidence="2" id="KW-1003">Cell membrane</keyword>
<evidence type="ECO:0000313" key="8">
    <source>
        <dbReference type="EMBL" id="NJC72460.1"/>
    </source>
</evidence>
<name>A0ABX0Y4I3_9ACTN</name>
<proteinExistence type="predicted"/>
<evidence type="ECO:0000256" key="1">
    <source>
        <dbReference type="ARBA" id="ARBA00004651"/>
    </source>
</evidence>
<evidence type="ECO:0000256" key="5">
    <source>
        <dbReference type="ARBA" id="ARBA00023136"/>
    </source>
</evidence>
<dbReference type="Pfam" id="PF05425">
    <property type="entry name" value="CopD"/>
    <property type="match status" value="1"/>
</dbReference>
<gene>
    <name evidence="8" type="ORF">HC031_22465</name>
</gene>
<feature type="transmembrane region" description="Helical" evidence="6">
    <location>
        <begin position="378"/>
        <end position="398"/>
    </location>
</feature>
<feature type="transmembrane region" description="Helical" evidence="6">
    <location>
        <begin position="318"/>
        <end position="337"/>
    </location>
</feature>
<reference evidence="8 9" key="1">
    <citation type="submission" date="2020-03" db="EMBL/GenBank/DDBJ databases">
        <title>WGS of the type strain of Planosporangium spp.</title>
        <authorList>
            <person name="Thawai C."/>
        </authorList>
    </citation>
    <scope>NUCLEOTIDE SEQUENCE [LARGE SCALE GENOMIC DNA]</scope>
    <source>
        <strain evidence="8 9">TBRC 5610</strain>
    </source>
</reference>
<keyword evidence="9" id="KW-1185">Reference proteome</keyword>
<evidence type="ECO:0000259" key="7">
    <source>
        <dbReference type="Pfam" id="PF05425"/>
    </source>
</evidence>
<evidence type="ECO:0000256" key="6">
    <source>
        <dbReference type="SAM" id="Phobius"/>
    </source>
</evidence>
<feature type="transmembrane region" description="Helical" evidence="6">
    <location>
        <begin position="70"/>
        <end position="90"/>
    </location>
</feature>
<feature type="transmembrane region" description="Helical" evidence="6">
    <location>
        <begin position="152"/>
        <end position="170"/>
    </location>
</feature>
<organism evidence="8 9">
    <name type="scientific">Planosporangium thailandense</name>
    <dbReference type="NCBI Taxonomy" id="765197"/>
    <lineage>
        <taxon>Bacteria</taxon>
        <taxon>Bacillati</taxon>
        <taxon>Actinomycetota</taxon>
        <taxon>Actinomycetes</taxon>
        <taxon>Micromonosporales</taxon>
        <taxon>Micromonosporaceae</taxon>
        <taxon>Planosporangium</taxon>
    </lineage>
</organism>
<keyword evidence="4 6" id="KW-1133">Transmembrane helix</keyword>
<feature type="transmembrane region" description="Helical" evidence="6">
    <location>
        <begin position="610"/>
        <end position="632"/>
    </location>
</feature>
<comment type="subcellular location">
    <subcellularLocation>
        <location evidence="1">Cell membrane</location>
        <topology evidence="1">Multi-pass membrane protein</topology>
    </subcellularLocation>
</comment>